<evidence type="ECO:0000313" key="6">
    <source>
        <dbReference type="Proteomes" id="UP000279841"/>
    </source>
</evidence>
<dbReference type="EC" id="3.1.3.70" evidence="4"/>
<dbReference type="Proteomes" id="UP000279841">
    <property type="component" value="Chromosome"/>
</dbReference>
<dbReference type="CDD" id="cd07507">
    <property type="entry name" value="HAD_Pase"/>
    <property type="match status" value="1"/>
</dbReference>
<dbReference type="SUPFAM" id="SSF56784">
    <property type="entry name" value="HAD-like"/>
    <property type="match status" value="1"/>
</dbReference>
<dbReference type="Gene3D" id="3.40.50.1000">
    <property type="entry name" value="HAD superfamily/HAD-like"/>
    <property type="match status" value="1"/>
</dbReference>
<dbReference type="Gene3D" id="3.30.980.20">
    <property type="entry name" value="Putative mannosyl-3-phosphoglycerate phosphatase, domain 2"/>
    <property type="match status" value="1"/>
</dbReference>
<dbReference type="Pfam" id="PF08282">
    <property type="entry name" value="Hydrolase_3"/>
    <property type="match status" value="1"/>
</dbReference>
<evidence type="ECO:0000256" key="2">
    <source>
        <dbReference type="ARBA" id="ARBA00022801"/>
    </source>
</evidence>
<organism evidence="5 6">
    <name type="scientific">Thermus thermophilus</name>
    <dbReference type="NCBI Taxonomy" id="274"/>
    <lineage>
        <taxon>Bacteria</taxon>
        <taxon>Thermotogati</taxon>
        <taxon>Deinococcota</taxon>
        <taxon>Deinococci</taxon>
        <taxon>Thermales</taxon>
        <taxon>Thermaceae</taxon>
        <taxon>Thermus</taxon>
    </lineage>
</organism>
<dbReference type="GO" id="GO:0046872">
    <property type="term" value="F:metal ion binding"/>
    <property type="evidence" value="ECO:0007669"/>
    <property type="project" value="UniProtKB-KW"/>
</dbReference>
<protein>
    <recommendedName>
        <fullName evidence="4">Mannosyl-3-phosphoglycerate phosphatase</fullName>
        <ecNumber evidence="4">3.1.3.70</ecNumber>
    </recommendedName>
</protein>
<keyword evidence="1" id="KW-0479">Metal-binding</keyword>
<dbReference type="InterPro" id="IPR006381">
    <property type="entry name" value="HAD-SF-IIB-MPGP"/>
</dbReference>
<keyword evidence="3" id="KW-0460">Magnesium</keyword>
<dbReference type="GO" id="GO:0005737">
    <property type="term" value="C:cytoplasm"/>
    <property type="evidence" value="ECO:0007669"/>
    <property type="project" value="InterPro"/>
</dbReference>
<dbReference type="InterPro" id="IPR006379">
    <property type="entry name" value="HAD-SF_hydro_IIB"/>
</dbReference>
<dbReference type="InterPro" id="IPR036412">
    <property type="entry name" value="HAD-like_sf"/>
</dbReference>
<dbReference type="NCBIfam" id="TIGR01484">
    <property type="entry name" value="HAD-SF-IIB"/>
    <property type="match status" value="1"/>
</dbReference>
<evidence type="ECO:0000256" key="1">
    <source>
        <dbReference type="ARBA" id="ARBA00022723"/>
    </source>
</evidence>
<evidence type="ECO:0000256" key="3">
    <source>
        <dbReference type="ARBA" id="ARBA00022842"/>
    </source>
</evidence>
<proteinExistence type="predicted"/>
<name>A0A3P4ARJ3_THETH</name>
<dbReference type="RefSeq" id="WP_124104555.1">
    <property type="nucleotide sequence ID" value="NZ_LR027517.1"/>
</dbReference>
<evidence type="ECO:0000256" key="4">
    <source>
        <dbReference type="NCBIfam" id="TIGR02461"/>
    </source>
</evidence>
<accession>A0A3P4ARJ3</accession>
<sequence>MIVFTDLDGTLLDERGEFGPAREALERLRALGVPVVPVTAKTRKEVEALGLEPPFIVENGGGLYLPRNWPVRAGRPKGGYRVVSLAWPYRKVRARLREAEALAGRPILGYGDLTVGAVARVTGLSREAARRAKAREYDETLILCPEGVEAVFKALEAVGLEWTHGGRFYHAAKGADKGRAVARLRALWPDPEEARFAVGLGDSLNDLPLFRAVDLAVYVGRGAPPEGVLATPVPGPEGFRYAVERYLLPRLSRRGGSGP</sequence>
<evidence type="ECO:0000313" key="5">
    <source>
        <dbReference type="EMBL" id="VCU53048.1"/>
    </source>
</evidence>
<dbReference type="EMBL" id="LR027517">
    <property type="protein sequence ID" value="VCU53048.1"/>
    <property type="molecule type" value="Genomic_DNA"/>
</dbReference>
<reference evidence="5 6" key="1">
    <citation type="submission" date="2018-10" db="EMBL/GenBank/DDBJ databases">
        <authorList>
            <person name="Peiro R."/>
            <person name="Begona"/>
            <person name="Cbmso G."/>
            <person name="Lopez M."/>
            <person name="Gonzalez S."/>
            <person name="Sacristan E."/>
            <person name="Castillo E."/>
        </authorList>
    </citation>
    <scope>NUCLEOTIDE SEQUENCE [LARGE SCALE GENOMIC DNA]</scope>
    <source>
        <strain evidence="5">TTHNAR1</strain>
    </source>
</reference>
<keyword evidence="2" id="KW-0378">Hydrolase</keyword>
<dbReference type="InterPro" id="IPR023214">
    <property type="entry name" value="HAD_sf"/>
</dbReference>
<dbReference type="AlphaFoldDB" id="A0A3P4ARJ3"/>
<gene>
    <name evidence="5" type="primary">gpgP</name>
    <name evidence="5" type="ORF">TTHN1_00807</name>
</gene>
<dbReference type="GO" id="GO:0050531">
    <property type="term" value="F:mannosyl-3-phosphoglycerate phosphatase activity"/>
    <property type="evidence" value="ECO:0007669"/>
    <property type="project" value="UniProtKB-UniRule"/>
</dbReference>
<dbReference type="InterPro" id="IPR033980">
    <property type="entry name" value="MPG_Pase_thermophiles"/>
</dbReference>
<dbReference type="NCBIfam" id="TIGR02461">
    <property type="entry name" value="osmo_MPG_phos"/>
    <property type="match status" value="1"/>
</dbReference>
<dbReference type="GO" id="GO:0051479">
    <property type="term" value="P:mannosylglycerate biosynthetic process"/>
    <property type="evidence" value="ECO:0007669"/>
    <property type="project" value="InterPro"/>
</dbReference>
<dbReference type="NCBIfam" id="TIGR01486">
    <property type="entry name" value="HAD-SF-IIB-MPGP"/>
    <property type="match status" value="1"/>
</dbReference>